<protein>
    <submittedName>
        <fullName evidence="2">Reverse transcriptase domain-containing protein</fullName>
    </submittedName>
</protein>
<organism evidence="2 3">
    <name type="scientific">Aphis craccivora</name>
    <name type="common">Cowpea aphid</name>
    <dbReference type="NCBI Taxonomy" id="307492"/>
    <lineage>
        <taxon>Eukaryota</taxon>
        <taxon>Metazoa</taxon>
        <taxon>Ecdysozoa</taxon>
        <taxon>Arthropoda</taxon>
        <taxon>Hexapoda</taxon>
        <taxon>Insecta</taxon>
        <taxon>Pterygota</taxon>
        <taxon>Neoptera</taxon>
        <taxon>Paraneoptera</taxon>
        <taxon>Hemiptera</taxon>
        <taxon>Sternorrhyncha</taxon>
        <taxon>Aphidomorpha</taxon>
        <taxon>Aphidoidea</taxon>
        <taxon>Aphididae</taxon>
        <taxon>Aphidini</taxon>
        <taxon>Aphis</taxon>
        <taxon>Aphis</taxon>
    </lineage>
</organism>
<accession>A0A6G0Y448</accession>
<feature type="domain" description="Reverse transcriptase" evidence="1">
    <location>
        <begin position="1"/>
        <end position="79"/>
    </location>
</feature>
<name>A0A6G0Y448_APHCR</name>
<dbReference type="PANTHER" id="PTHR47027:SF8">
    <property type="entry name" value="RIBONUCLEASE H"/>
    <property type="match status" value="1"/>
</dbReference>
<dbReference type="AlphaFoldDB" id="A0A6G0Y448"/>
<evidence type="ECO:0000259" key="1">
    <source>
        <dbReference type="PROSITE" id="PS50878"/>
    </source>
</evidence>
<gene>
    <name evidence="2" type="ORF">FWK35_00024665</name>
</gene>
<dbReference type="InterPro" id="IPR043502">
    <property type="entry name" value="DNA/RNA_pol_sf"/>
</dbReference>
<dbReference type="InterPro" id="IPR000477">
    <property type="entry name" value="RT_dom"/>
</dbReference>
<comment type="caution">
    <text evidence="2">The sequence shown here is derived from an EMBL/GenBank/DDBJ whole genome shotgun (WGS) entry which is preliminary data.</text>
</comment>
<keyword evidence="2" id="KW-0695">RNA-directed DNA polymerase</keyword>
<keyword evidence="2" id="KW-0808">Transferase</keyword>
<dbReference type="PROSITE" id="PS50878">
    <property type="entry name" value="RT_POL"/>
    <property type="match status" value="1"/>
</dbReference>
<dbReference type="Proteomes" id="UP000478052">
    <property type="component" value="Unassembled WGS sequence"/>
</dbReference>
<evidence type="ECO:0000313" key="3">
    <source>
        <dbReference type="Proteomes" id="UP000478052"/>
    </source>
</evidence>
<evidence type="ECO:0000313" key="2">
    <source>
        <dbReference type="EMBL" id="KAF0748902.1"/>
    </source>
</evidence>
<keyword evidence="2" id="KW-0548">Nucleotidyltransferase</keyword>
<dbReference type="PANTHER" id="PTHR47027">
    <property type="entry name" value="REVERSE TRANSCRIPTASE DOMAIN-CONTAINING PROTEIN"/>
    <property type="match status" value="1"/>
</dbReference>
<dbReference type="EMBL" id="VUJU01006303">
    <property type="protein sequence ID" value="KAF0748902.1"/>
    <property type="molecule type" value="Genomic_DNA"/>
</dbReference>
<reference evidence="2 3" key="1">
    <citation type="submission" date="2019-08" db="EMBL/GenBank/DDBJ databases">
        <title>Whole genome of Aphis craccivora.</title>
        <authorList>
            <person name="Voronova N.V."/>
            <person name="Shulinski R.S."/>
            <person name="Bandarenka Y.V."/>
            <person name="Zhorov D.G."/>
            <person name="Warner D."/>
        </authorList>
    </citation>
    <scope>NUCLEOTIDE SEQUENCE [LARGE SCALE GENOMIC DNA]</scope>
    <source>
        <strain evidence="2">180601</strain>
        <tissue evidence="2">Whole Body</tissue>
    </source>
</reference>
<dbReference type="GO" id="GO:0003964">
    <property type="term" value="F:RNA-directed DNA polymerase activity"/>
    <property type="evidence" value="ECO:0007669"/>
    <property type="project" value="UniProtKB-KW"/>
</dbReference>
<sequence length="138" mass="16432">MDRLIDEMKDHTRGISINGKQFHSIRFADDIALLADSEEKMSLMFHILESSLDKFKLKINSKNQNLQQVNEFCYLGSLITDDNKSTKEKRRRIKLAKHAFEKKKFGKTYIWSILLYNCESWTIGKYEKDRLEAMEMWM</sequence>
<dbReference type="SUPFAM" id="SSF56672">
    <property type="entry name" value="DNA/RNA polymerases"/>
    <property type="match status" value="1"/>
</dbReference>
<dbReference type="OrthoDB" id="410104at2759"/>
<proteinExistence type="predicted"/>
<keyword evidence="3" id="KW-1185">Reference proteome</keyword>